<dbReference type="EMBL" id="JACYNP010000008">
    <property type="protein sequence ID" value="MBD8123109.1"/>
    <property type="molecule type" value="Genomic_DNA"/>
</dbReference>
<evidence type="ECO:0000313" key="2">
    <source>
        <dbReference type="Proteomes" id="UP000625247"/>
    </source>
</evidence>
<protein>
    <submittedName>
        <fullName evidence="1">Uncharacterized protein</fullName>
    </submittedName>
</protein>
<dbReference type="RefSeq" id="WP_191945117.1">
    <property type="nucleotide sequence ID" value="NZ_JACYNP010000008.1"/>
</dbReference>
<name>A0ABR9ACN4_9PSED</name>
<proteinExistence type="predicted"/>
<keyword evidence="2" id="KW-1185">Reference proteome</keyword>
<evidence type="ECO:0000313" key="1">
    <source>
        <dbReference type="EMBL" id="MBD8123109.1"/>
    </source>
</evidence>
<sequence>MLSVVIAPPAHGTAVSAATSNGKKPLCPIKFSVARVACNLLPRLQIIPAVTASRVDSTSVLYVSGPPMFKEFFGEPQVSGNLRLGRAA</sequence>
<comment type="caution">
    <text evidence="1">The sequence shown here is derived from an EMBL/GenBank/DDBJ whole genome shotgun (WGS) entry which is preliminary data.</text>
</comment>
<reference evidence="1 2" key="1">
    <citation type="journal article" date="2020" name="FEMS Microbiol. Ecol.">
        <title>Temporal dynamics of bacterial communities during seed development and maturation.</title>
        <authorList>
            <person name="Chesneau G."/>
            <person name="Torres-Cortes G."/>
            <person name="Briand M."/>
            <person name="Darrasse A."/>
            <person name="Preveaux A."/>
            <person name="Marais C."/>
            <person name="Jacques M.A."/>
            <person name="Shade A."/>
            <person name="Barret M."/>
        </authorList>
    </citation>
    <scope>NUCLEOTIDE SEQUENCE [LARGE SCALE GENOMIC DNA]</scope>
    <source>
        <strain evidence="1 2">CFBP13723</strain>
    </source>
</reference>
<organism evidence="1 2">
    <name type="scientific">Pseudomonas lutea</name>
    <dbReference type="NCBI Taxonomy" id="243924"/>
    <lineage>
        <taxon>Bacteria</taxon>
        <taxon>Pseudomonadati</taxon>
        <taxon>Pseudomonadota</taxon>
        <taxon>Gammaproteobacteria</taxon>
        <taxon>Pseudomonadales</taxon>
        <taxon>Pseudomonadaceae</taxon>
        <taxon>Pseudomonas</taxon>
    </lineage>
</organism>
<accession>A0ABR9ACN4</accession>
<gene>
    <name evidence="1" type="ORF">IFT62_18010</name>
</gene>
<dbReference type="Proteomes" id="UP000625247">
    <property type="component" value="Unassembled WGS sequence"/>
</dbReference>